<dbReference type="Proteomes" id="UP001153620">
    <property type="component" value="Chromosome 2"/>
</dbReference>
<dbReference type="EMBL" id="OU895878">
    <property type="protein sequence ID" value="CAG9802399.1"/>
    <property type="molecule type" value="Genomic_DNA"/>
</dbReference>
<organism evidence="7 8">
    <name type="scientific">Chironomus riparius</name>
    <dbReference type="NCBI Taxonomy" id="315576"/>
    <lineage>
        <taxon>Eukaryota</taxon>
        <taxon>Metazoa</taxon>
        <taxon>Ecdysozoa</taxon>
        <taxon>Arthropoda</taxon>
        <taxon>Hexapoda</taxon>
        <taxon>Insecta</taxon>
        <taxon>Pterygota</taxon>
        <taxon>Neoptera</taxon>
        <taxon>Endopterygota</taxon>
        <taxon>Diptera</taxon>
        <taxon>Nematocera</taxon>
        <taxon>Chironomoidea</taxon>
        <taxon>Chironomidae</taxon>
        <taxon>Chironominae</taxon>
        <taxon>Chironomus</taxon>
    </lineage>
</organism>
<name>A0A9N9RSH6_9DIPT</name>
<feature type="transmembrane region" description="Helical" evidence="6">
    <location>
        <begin position="75"/>
        <end position="108"/>
    </location>
</feature>
<protein>
    <recommendedName>
        <fullName evidence="9">Dolichyl-diphosphooligosaccharide--protein glycosyltransferase subunit KCP2</fullName>
    </recommendedName>
</protein>
<evidence type="ECO:0000313" key="8">
    <source>
        <dbReference type="Proteomes" id="UP001153620"/>
    </source>
</evidence>
<feature type="transmembrane region" description="Helical" evidence="6">
    <location>
        <begin position="35"/>
        <end position="55"/>
    </location>
</feature>
<evidence type="ECO:0000256" key="5">
    <source>
        <dbReference type="ARBA" id="ARBA00023136"/>
    </source>
</evidence>
<evidence type="ECO:0000256" key="2">
    <source>
        <dbReference type="ARBA" id="ARBA00007279"/>
    </source>
</evidence>
<proteinExistence type="inferred from homology"/>
<feature type="transmembrane region" description="Helical" evidence="6">
    <location>
        <begin position="6"/>
        <end position="23"/>
    </location>
</feature>
<comment type="similarity">
    <text evidence="2">Belongs to the KRTCAP2 family.</text>
</comment>
<evidence type="ECO:0000256" key="4">
    <source>
        <dbReference type="ARBA" id="ARBA00022989"/>
    </source>
</evidence>
<dbReference type="PANTHER" id="PTHR32001:SF1">
    <property type="entry name" value="KERATINOCYTE-ASSOCIATED PROTEIN 2"/>
    <property type="match status" value="1"/>
</dbReference>
<evidence type="ECO:0000256" key="3">
    <source>
        <dbReference type="ARBA" id="ARBA00022692"/>
    </source>
</evidence>
<dbReference type="Pfam" id="PF09775">
    <property type="entry name" value="Keratin_assoc"/>
    <property type="match status" value="1"/>
</dbReference>
<dbReference type="AlphaFoldDB" id="A0A9N9RSH6"/>
<evidence type="ECO:0000313" key="7">
    <source>
        <dbReference type="EMBL" id="CAG9802399.1"/>
    </source>
</evidence>
<dbReference type="PANTHER" id="PTHR32001">
    <property type="entry name" value="KERATINOCYTE-ASSOCIATED PROTEIN 2"/>
    <property type="match status" value="1"/>
</dbReference>
<reference evidence="7" key="2">
    <citation type="submission" date="2022-10" db="EMBL/GenBank/DDBJ databases">
        <authorList>
            <consortium name="ENA_rothamsted_submissions"/>
            <consortium name="culmorum"/>
            <person name="King R."/>
        </authorList>
    </citation>
    <scope>NUCLEOTIDE SEQUENCE</scope>
</reference>
<dbReference type="OrthoDB" id="1111004at2759"/>
<keyword evidence="3 6" id="KW-0812">Transmembrane</keyword>
<dbReference type="GO" id="GO:0016020">
    <property type="term" value="C:membrane"/>
    <property type="evidence" value="ECO:0007669"/>
    <property type="project" value="UniProtKB-SubCell"/>
</dbReference>
<evidence type="ECO:0000256" key="6">
    <source>
        <dbReference type="SAM" id="Phobius"/>
    </source>
</evidence>
<sequence length="134" mass="14770">MAVQTSLSFIVSFLSSILVFAALQFCKKFFASSQSLTLLAGFIGSLFFILALTAISNLETLILGKGFQSRWFPEVFICLLTACFACSTVHRVAVTTCILFSFIALYYLNAISQKFHTSAPIMAQDVSLSKKKKK</sequence>
<evidence type="ECO:0000256" key="1">
    <source>
        <dbReference type="ARBA" id="ARBA00004141"/>
    </source>
</evidence>
<keyword evidence="8" id="KW-1185">Reference proteome</keyword>
<keyword evidence="5 6" id="KW-0472">Membrane</keyword>
<keyword evidence="4 6" id="KW-1133">Transmembrane helix</keyword>
<gene>
    <name evidence="7" type="ORF">CHIRRI_LOCUS5310</name>
</gene>
<evidence type="ECO:0008006" key="9">
    <source>
        <dbReference type="Google" id="ProtNLM"/>
    </source>
</evidence>
<reference evidence="7" key="1">
    <citation type="submission" date="2022-01" db="EMBL/GenBank/DDBJ databases">
        <authorList>
            <person name="King R."/>
        </authorList>
    </citation>
    <scope>NUCLEOTIDE SEQUENCE</scope>
</reference>
<comment type="subcellular location">
    <subcellularLocation>
        <location evidence="1">Membrane</location>
        <topology evidence="1">Multi-pass membrane protein</topology>
    </subcellularLocation>
</comment>
<dbReference type="InterPro" id="IPR018614">
    <property type="entry name" value="KRTCAP2"/>
</dbReference>
<accession>A0A9N9RSH6</accession>